<dbReference type="InterPro" id="IPR019376">
    <property type="entry name" value="Myeloid_leukemia_factor"/>
</dbReference>
<reference evidence="7" key="1">
    <citation type="submission" date="2013-01" db="EMBL/GenBank/DDBJ databases">
        <title>Draft Genome Sequence of a Mulberry Tree, Morus notabilis C.K. Schneid.</title>
        <authorList>
            <person name="He N."/>
            <person name="Zhao S."/>
        </authorList>
    </citation>
    <scope>NUCLEOTIDE SEQUENCE</scope>
</reference>
<dbReference type="EMBL" id="KE344715">
    <property type="protein sequence ID" value="EXB76215.1"/>
    <property type="molecule type" value="Genomic_DNA"/>
</dbReference>
<keyword evidence="7" id="KW-1185">Reference proteome</keyword>
<protein>
    <recommendedName>
        <fullName evidence="8">Myeloid leukemia factor 1</fullName>
    </recommendedName>
</protein>
<dbReference type="OrthoDB" id="8707547at2759"/>
<evidence type="ECO:0000313" key="7">
    <source>
        <dbReference type="Proteomes" id="UP000030645"/>
    </source>
</evidence>
<evidence type="ECO:0000313" key="6">
    <source>
        <dbReference type="EMBL" id="EXB76215.1"/>
    </source>
</evidence>
<feature type="compositionally biased region" description="Basic and acidic residues" evidence="5">
    <location>
        <begin position="93"/>
        <end position="111"/>
    </location>
</feature>
<dbReference type="PANTHER" id="PTHR13105">
    <property type="entry name" value="MYELOID LEUKEMIA FACTOR"/>
    <property type="match status" value="1"/>
</dbReference>
<sequence length="294" mass="32176">MQSERGGAGDFFRSGDPFRGFGFNGSMFPSIFGGRNPFDDPFFSRPFGSLFESSMFGPPATSSGTLERPKDKGVVIQELDSDEEGQEENCSESSKEPSVEHPDDAVEERESNNVVYKNKPYKVEGAKPQNRSFSVHTSKVTYGGVDGAYYTSTRTRREGGDGVVVEETKEADKTTGQAAYRISRGIHDKGHTVTRKLNSDGRVDVMQTLHNLDEGDLAGFGEAWNCNAKGDLPSWKHGFDMHGSLRGEQKPDAFSSGLFLPSSEEVRRARGMGPDNEAVNAGGRTKKVVRINID</sequence>
<evidence type="ECO:0008006" key="8">
    <source>
        <dbReference type="Google" id="ProtNLM"/>
    </source>
</evidence>
<dbReference type="Proteomes" id="UP000030645">
    <property type="component" value="Unassembled WGS sequence"/>
</dbReference>
<evidence type="ECO:0000256" key="4">
    <source>
        <dbReference type="ARBA" id="ARBA00022553"/>
    </source>
</evidence>
<comment type="similarity">
    <text evidence="2">Belongs to the MLF family.</text>
</comment>
<feature type="region of interest" description="Disordered" evidence="5">
    <location>
        <begin position="54"/>
        <end position="111"/>
    </location>
</feature>
<dbReference type="KEGG" id="mnt:21408259"/>
<keyword evidence="3" id="KW-0963">Cytoplasm</keyword>
<dbReference type="eggNOG" id="ENOG502QR8H">
    <property type="taxonomic scope" value="Eukaryota"/>
</dbReference>
<dbReference type="Pfam" id="PF10248">
    <property type="entry name" value="Mlf1IP"/>
    <property type="match status" value="1"/>
</dbReference>
<name>W9R8I3_9ROSA</name>
<evidence type="ECO:0000256" key="3">
    <source>
        <dbReference type="ARBA" id="ARBA00022490"/>
    </source>
</evidence>
<dbReference type="STRING" id="981085.W9R8I3"/>
<feature type="compositionally biased region" description="Acidic residues" evidence="5">
    <location>
        <begin position="79"/>
        <end position="90"/>
    </location>
</feature>
<organism evidence="6 7">
    <name type="scientific">Morus notabilis</name>
    <dbReference type="NCBI Taxonomy" id="981085"/>
    <lineage>
        <taxon>Eukaryota</taxon>
        <taxon>Viridiplantae</taxon>
        <taxon>Streptophyta</taxon>
        <taxon>Embryophyta</taxon>
        <taxon>Tracheophyta</taxon>
        <taxon>Spermatophyta</taxon>
        <taxon>Magnoliopsida</taxon>
        <taxon>eudicotyledons</taxon>
        <taxon>Gunneridae</taxon>
        <taxon>Pentapetalae</taxon>
        <taxon>rosids</taxon>
        <taxon>fabids</taxon>
        <taxon>Rosales</taxon>
        <taxon>Moraceae</taxon>
        <taxon>Moreae</taxon>
        <taxon>Morus</taxon>
    </lineage>
</organism>
<dbReference type="GO" id="GO:0005737">
    <property type="term" value="C:cytoplasm"/>
    <property type="evidence" value="ECO:0007669"/>
    <property type="project" value="UniProtKB-SubCell"/>
</dbReference>
<evidence type="ECO:0000256" key="1">
    <source>
        <dbReference type="ARBA" id="ARBA00004496"/>
    </source>
</evidence>
<evidence type="ECO:0000256" key="5">
    <source>
        <dbReference type="SAM" id="MobiDB-lite"/>
    </source>
</evidence>
<comment type="subcellular location">
    <subcellularLocation>
        <location evidence="1">Cytoplasm</location>
    </subcellularLocation>
</comment>
<dbReference type="AlphaFoldDB" id="W9R8I3"/>
<evidence type="ECO:0000256" key="2">
    <source>
        <dbReference type="ARBA" id="ARBA00008332"/>
    </source>
</evidence>
<proteinExistence type="inferred from homology"/>
<keyword evidence="4" id="KW-0597">Phosphoprotein</keyword>
<gene>
    <name evidence="6" type="ORF">L484_025569</name>
</gene>
<accession>W9R8I3</accession>